<accession>A0A3M0G8P8</accession>
<evidence type="ECO:0000313" key="2">
    <source>
        <dbReference type="EMBL" id="RMB61411.1"/>
    </source>
</evidence>
<dbReference type="AlphaFoldDB" id="A0A3M0G8P8"/>
<evidence type="ECO:0000313" key="3">
    <source>
        <dbReference type="Proteomes" id="UP000275256"/>
    </source>
</evidence>
<dbReference type="EMBL" id="REFW01000001">
    <property type="protein sequence ID" value="RMB61411.1"/>
    <property type="molecule type" value="Genomic_DNA"/>
</dbReference>
<feature type="compositionally biased region" description="Pro residues" evidence="1">
    <location>
        <begin position="20"/>
        <end position="37"/>
    </location>
</feature>
<reference evidence="2 3" key="1">
    <citation type="submission" date="2018-10" db="EMBL/GenBank/DDBJ databases">
        <title>Tessaracoccus antarcticuss sp. nov., isolated from sediment.</title>
        <authorList>
            <person name="Zhou L.Y."/>
            <person name="Du Z.J."/>
        </authorList>
    </citation>
    <scope>NUCLEOTIDE SEQUENCE [LARGE SCALE GENOMIC DNA]</scope>
    <source>
        <strain evidence="2 3">JDX10</strain>
    </source>
</reference>
<name>A0A3M0G8P8_9ACTN</name>
<gene>
    <name evidence="2" type="ORF">EAX62_01780</name>
</gene>
<protein>
    <recommendedName>
        <fullName evidence="4">DUF3558 domain-containing protein</fullName>
    </recommendedName>
</protein>
<sequence length="179" mass="18871">MLAAFTLASCTMTGNGVLPSPSPPETPISSPVDPPSPSAGEPTDDVFVPEDFDWGEFPPKSFENLKDLADPVFPETVLTYTLESSSPSSSLSIGSYVDPAAVATMQASVYSSPFIYKTIVEGLVGPEYHGRPVCGRPESSPEQVTCVMIGQLGVLSVVTPAPLPIEDVATFTEAIYDLL</sequence>
<evidence type="ECO:0000256" key="1">
    <source>
        <dbReference type="SAM" id="MobiDB-lite"/>
    </source>
</evidence>
<keyword evidence="3" id="KW-1185">Reference proteome</keyword>
<organism evidence="2 3">
    <name type="scientific">Tessaracoccus antarcticus</name>
    <dbReference type="NCBI Taxonomy" id="2479848"/>
    <lineage>
        <taxon>Bacteria</taxon>
        <taxon>Bacillati</taxon>
        <taxon>Actinomycetota</taxon>
        <taxon>Actinomycetes</taxon>
        <taxon>Propionibacteriales</taxon>
        <taxon>Propionibacteriaceae</taxon>
        <taxon>Tessaracoccus</taxon>
    </lineage>
</organism>
<comment type="caution">
    <text evidence="2">The sequence shown here is derived from an EMBL/GenBank/DDBJ whole genome shotgun (WGS) entry which is preliminary data.</text>
</comment>
<dbReference type="Proteomes" id="UP000275256">
    <property type="component" value="Unassembled WGS sequence"/>
</dbReference>
<feature type="region of interest" description="Disordered" evidence="1">
    <location>
        <begin position="12"/>
        <end position="50"/>
    </location>
</feature>
<evidence type="ECO:0008006" key="4">
    <source>
        <dbReference type="Google" id="ProtNLM"/>
    </source>
</evidence>
<proteinExistence type="predicted"/>